<dbReference type="Proteomes" id="UP000236724">
    <property type="component" value="Unassembled WGS sequence"/>
</dbReference>
<evidence type="ECO:0000313" key="1">
    <source>
        <dbReference type="EMBL" id="SEH04391.1"/>
    </source>
</evidence>
<organism evidence="1 2">
    <name type="scientific">Candidatus Venteria ishoeyi</name>
    <dbReference type="NCBI Taxonomy" id="1899563"/>
    <lineage>
        <taxon>Bacteria</taxon>
        <taxon>Pseudomonadati</taxon>
        <taxon>Pseudomonadota</taxon>
        <taxon>Gammaproteobacteria</taxon>
        <taxon>Thiotrichales</taxon>
        <taxon>Thiotrichaceae</taxon>
        <taxon>Venteria</taxon>
    </lineage>
</organism>
<dbReference type="EMBL" id="FMSV02000048">
    <property type="protein sequence ID" value="SEH04391.1"/>
    <property type="molecule type" value="Genomic_DNA"/>
</dbReference>
<dbReference type="AlphaFoldDB" id="A0A1H6F4T9"/>
<gene>
    <name evidence="1" type="ORF">MBHS_00237</name>
</gene>
<proteinExistence type="predicted"/>
<reference evidence="1 2" key="1">
    <citation type="submission" date="2016-10" db="EMBL/GenBank/DDBJ databases">
        <authorList>
            <person name="de Groot N.N."/>
        </authorList>
    </citation>
    <scope>NUCLEOTIDE SEQUENCE [LARGE SCALE GENOMIC DNA]</scope>
    <source>
        <strain evidence="1">MBHS1</strain>
    </source>
</reference>
<keyword evidence="2" id="KW-1185">Reference proteome</keyword>
<protein>
    <submittedName>
        <fullName evidence="1">Uncharacterized protein</fullName>
    </submittedName>
</protein>
<name>A0A1H6F4T9_9GAMM</name>
<accession>A0A1H6F4T9</accession>
<evidence type="ECO:0000313" key="2">
    <source>
        <dbReference type="Proteomes" id="UP000236724"/>
    </source>
</evidence>
<sequence length="157" mass="17688">MCLNFVNGGEKHLFDTFPVRFRQEGLEPVFALYLIQTEARKFFHKWVETHNPTLCIQHQHNGGGGIDQAFCKITLGPQGCFQVFALTYINKTCHRTANMIVILYASGIYPGWKITAISAGKPLLSTVLIMTVDSGQDRTLFFRQGIAFKVCGVNQRM</sequence>